<organism evidence="2">
    <name type="scientific">Edafosvirus sp</name>
    <dbReference type="NCBI Taxonomy" id="2487765"/>
    <lineage>
        <taxon>Viruses</taxon>
        <taxon>Varidnaviria</taxon>
        <taxon>Bamfordvirae</taxon>
        <taxon>Nucleocytoviricota</taxon>
        <taxon>Megaviricetes</taxon>
        <taxon>Imitervirales</taxon>
        <taxon>Mimiviridae</taxon>
        <taxon>Klosneuvirinae</taxon>
    </lineage>
</organism>
<feature type="transmembrane region" description="Helical" evidence="1">
    <location>
        <begin position="12"/>
        <end position="30"/>
    </location>
</feature>
<proteinExistence type="predicted"/>
<evidence type="ECO:0000313" key="2">
    <source>
        <dbReference type="EMBL" id="AYV77722.1"/>
    </source>
</evidence>
<evidence type="ECO:0000256" key="1">
    <source>
        <dbReference type="SAM" id="Phobius"/>
    </source>
</evidence>
<dbReference type="EMBL" id="MK072066">
    <property type="protein sequence ID" value="AYV77722.1"/>
    <property type="molecule type" value="Genomic_DNA"/>
</dbReference>
<accession>A0A3G4ZS23</accession>
<keyword evidence="1" id="KW-1133">Transmembrane helix</keyword>
<keyword evidence="1" id="KW-0472">Membrane</keyword>
<sequence>MGRCTNLIKFKDYVFFCFGMVILTIPIFILTSQLEIERTSVVYDQIGMTMNTHKFAFSNCIPIQSIPDIPECITQIERNPHINIEGECWSDYNMNPPYDKTQMQCHYNYLNTTLCWMLISAYQQCPDNPLPWERTLYCNGTSEEVYECINNFTSSFEPRKIYKKAGVCSYEPIKGNYDVFISVVLIILGSALIFRVIKNIYEKYKYEQSINTMKTMYTFDLQSETSDLSQYIRTMEP</sequence>
<protein>
    <submittedName>
        <fullName evidence="2">Uncharacterized protein</fullName>
    </submittedName>
</protein>
<gene>
    <name evidence="2" type="ORF">Edafosvirus1_53</name>
</gene>
<keyword evidence="1" id="KW-0812">Transmembrane</keyword>
<feature type="transmembrane region" description="Helical" evidence="1">
    <location>
        <begin position="179"/>
        <end position="197"/>
    </location>
</feature>
<name>A0A3G4ZS23_9VIRU</name>
<reference evidence="2" key="1">
    <citation type="submission" date="2018-10" db="EMBL/GenBank/DDBJ databases">
        <title>Hidden diversity of soil giant viruses.</title>
        <authorList>
            <person name="Schulz F."/>
            <person name="Alteio L."/>
            <person name="Goudeau D."/>
            <person name="Ryan E.M."/>
            <person name="Malmstrom R.R."/>
            <person name="Blanchard J."/>
            <person name="Woyke T."/>
        </authorList>
    </citation>
    <scope>NUCLEOTIDE SEQUENCE</scope>
    <source>
        <strain evidence="2">EDV1</strain>
    </source>
</reference>